<feature type="compositionally biased region" description="Low complexity" evidence="1">
    <location>
        <begin position="157"/>
        <end position="168"/>
    </location>
</feature>
<sequence>MMYASCLGVYSIFPDDRASFELVYRICLVANSILTKEMRSSRAHGRANCSRHSSRTQEALKMLLTIANIDVTHRDNSFLELRIITMTGSDSTPDFSWLNKREEANEDPQTAEAAAEEVSSEHATGEEEASSTETNTEVSDVSKEEEAEKEELKTPSDDASGDSSADSAGDSEERESVFNDEGDEREQEPAGEKEGPTVLMPGRQLETSSHDTANSESPDDETVVLPSETTNEATDQEVEGFSTEESNNDEQPVEPASADEKTPEETEPEKTVAEDDQSAPAASEAEVKTETETVATASSPASAPASTATEEKPAEKSNLKFILLASYASAITLIALALLMGGGEKAPDAEQLESLPDVSPEPVDSITFVPVEARLPPGHTLRLGEKQRFGNIEVEPLRVVNEPLEFTHYDSTSKLTRLPTEPVYKLWVRFTNVSEDQEIAPLDGDLLLRWVVKAEQQQEYSNQYLFPEDAKKNSDVIATYRHSKTSDWDMKDQKLGTVLAPGESMETYIASSENTDLGSAESIIWRVQFRKGFSPSGNGVTTIFDVSFDQSDIQSQKKTAVAKQANQKEARHILEVQKSTKPS</sequence>
<evidence type="ECO:0000313" key="3">
    <source>
        <dbReference type="Proteomes" id="UP000315724"/>
    </source>
</evidence>
<feature type="compositionally biased region" description="Basic and acidic residues" evidence="1">
    <location>
        <begin position="566"/>
        <end position="575"/>
    </location>
</feature>
<dbReference type="AlphaFoldDB" id="A0A517QUW5"/>
<evidence type="ECO:0000256" key="1">
    <source>
        <dbReference type="SAM" id="MobiDB-lite"/>
    </source>
</evidence>
<dbReference type="KEGG" id="tpol:Mal48_46530"/>
<reference evidence="2 3" key="1">
    <citation type="submission" date="2019-02" db="EMBL/GenBank/DDBJ databases">
        <title>Deep-cultivation of Planctomycetes and their phenomic and genomic characterization uncovers novel biology.</title>
        <authorList>
            <person name="Wiegand S."/>
            <person name="Jogler M."/>
            <person name="Boedeker C."/>
            <person name="Pinto D."/>
            <person name="Vollmers J."/>
            <person name="Rivas-Marin E."/>
            <person name="Kohn T."/>
            <person name="Peeters S.H."/>
            <person name="Heuer A."/>
            <person name="Rast P."/>
            <person name="Oberbeckmann S."/>
            <person name="Bunk B."/>
            <person name="Jeske O."/>
            <person name="Meyerdierks A."/>
            <person name="Storesund J.E."/>
            <person name="Kallscheuer N."/>
            <person name="Luecker S."/>
            <person name="Lage O.M."/>
            <person name="Pohl T."/>
            <person name="Merkel B.J."/>
            <person name="Hornburger P."/>
            <person name="Mueller R.-W."/>
            <person name="Bruemmer F."/>
            <person name="Labrenz M."/>
            <person name="Spormann A.M."/>
            <person name="Op den Camp H."/>
            <person name="Overmann J."/>
            <person name="Amann R."/>
            <person name="Jetten M.S.M."/>
            <person name="Mascher T."/>
            <person name="Medema M.H."/>
            <person name="Devos D.P."/>
            <person name="Kaster A.-K."/>
            <person name="Ovreas L."/>
            <person name="Rohde M."/>
            <person name="Galperin M.Y."/>
            <person name="Jogler C."/>
        </authorList>
    </citation>
    <scope>NUCLEOTIDE SEQUENCE [LARGE SCALE GENOMIC DNA]</scope>
    <source>
        <strain evidence="2 3">Mal48</strain>
    </source>
</reference>
<proteinExistence type="predicted"/>
<organism evidence="2 3">
    <name type="scientific">Thalassoglobus polymorphus</name>
    <dbReference type="NCBI Taxonomy" id="2527994"/>
    <lineage>
        <taxon>Bacteria</taxon>
        <taxon>Pseudomonadati</taxon>
        <taxon>Planctomycetota</taxon>
        <taxon>Planctomycetia</taxon>
        <taxon>Planctomycetales</taxon>
        <taxon>Planctomycetaceae</taxon>
        <taxon>Thalassoglobus</taxon>
    </lineage>
</organism>
<feature type="compositionally biased region" description="Low complexity" evidence="1">
    <location>
        <begin position="292"/>
        <end position="308"/>
    </location>
</feature>
<feature type="compositionally biased region" description="Basic and acidic residues" evidence="1">
    <location>
        <begin position="258"/>
        <end position="273"/>
    </location>
</feature>
<dbReference type="EMBL" id="CP036267">
    <property type="protein sequence ID" value="QDT35377.1"/>
    <property type="molecule type" value="Genomic_DNA"/>
</dbReference>
<feature type="compositionally biased region" description="Polar residues" evidence="1">
    <location>
        <begin position="205"/>
        <end position="216"/>
    </location>
</feature>
<feature type="region of interest" description="Disordered" evidence="1">
    <location>
        <begin position="102"/>
        <end position="315"/>
    </location>
</feature>
<feature type="compositionally biased region" description="Basic and acidic residues" evidence="1">
    <location>
        <begin position="140"/>
        <end position="156"/>
    </location>
</feature>
<gene>
    <name evidence="2" type="ORF">Mal48_46530</name>
</gene>
<feature type="compositionally biased region" description="Acidic residues" evidence="1">
    <location>
        <begin position="169"/>
        <end position="186"/>
    </location>
</feature>
<accession>A0A517QUW5</accession>
<evidence type="ECO:0000313" key="2">
    <source>
        <dbReference type="EMBL" id="QDT35377.1"/>
    </source>
</evidence>
<protein>
    <submittedName>
        <fullName evidence="2">Uncharacterized protein</fullName>
    </submittedName>
</protein>
<name>A0A517QUW5_9PLAN</name>
<dbReference type="Proteomes" id="UP000315724">
    <property type="component" value="Chromosome"/>
</dbReference>
<keyword evidence="3" id="KW-1185">Reference proteome</keyword>
<feature type="region of interest" description="Disordered" evidence="1">
    <location>
        <begin position="559"/>
        <end position="583"/>
    </location>
</feature>